<evidence type="ECO:0000256" key="1">
    <source>
        <dbReference type="SAM" id="Phobius"/>
    </source>
</evidence>
<evidence type="ECO:0000313" key="2">
    <source>
        <dbReference type="EMBL" id="PHN05012.1"/>
    </source>
</evidence>
<reference evidence="2 3" key="1">
    <citation type="submission" date="2017-10" db="EMBL/GenBank/DDBJ databases">
        <title>The draft genome sequence of Lewinella nigricans NBRC 102662.</title>
        <authorList>
            <person name="Wang K."/>
        </authorList>
    </citation>
    <scope>NUCLEOTIDE SEQUENCE [LARGE SCALE GENOMIC DNA]</scope>
    <source>
        <strain evidence="2 3">NBRC 102662</strain>
    </source>
</reference>
<gene>
    <name evidence="2" type="ORF">CRP01_18465</name>
</gene>
<keyword evidence="1" id="KW-0472">Membrane</keyword>
<proteinExistence type="predicted"/>
<keyword evidence="3" id="KW-1185">Reference proteome</keyword>
<dbReference type="Proteomes" id="UP000223913">
    <property type="component" value="Unassembled WGS sequence"/>
</dbReference>
<dbReference type="EMBL" id="PDUD01000023">
    <property type="protein sequence ID" value="PHN05012.1"/>
    <property type="molecule type" value="Genomic_DNA"/>
</dbReference>
<name>A0A2D0N917_FLAN2</name>
<organism evidence="2 3">
    <name type="scientific">Flavilitoribacter nigricans (strain ATCC 23147 / DSM 23189 / NBRC 102662 / NCIMB 1420 / SS-2)</name>
    <name type="common">Lewinella nigricans</name>
    <dbReference type="NCBI Taxonomy" id="1122177"/>
    <lineage>
        <taxon>Bacteria</taxon>
        <taxon>Pseudomonadati</taxon>
        <taxon>Bacteroidota</taxon>
        <taxon>Saprospiria</taxon>
        <taxon>Saprospirales</taxon>
        <taxon>Lewinellaceae</taxon>
        <taxon>Flavilitoribacter</taxon>
    </lineage>
</organism>
<keyword evidence="1" id="KW-1133">Transmembrane helix</keyword>
<dbReference type="PANTHER" id="PTHR37692:SF1">
    <property type="entry name" value="DUF420 DOMAIN-CONTAINING PROTEIN"/>
    <property type="match status" value="1"/>
</dbReference>
<accession>A0A2D0N917</accession>
<keyword evidence="1" id="KW-0812">Transmembrane</keyword>
<dbReference type="OrthoDB" id="9811380at2"/>
<feature type="transmembrane region" description="Helical" evidence="1">
    <location>
        <begin position="168"/>
        <end position="187"/>
    </location>
</feature>
<dbReference type="InterPro" id="IPR007352">
    <property type="entry name" value="DUF420"/>
</dbReference>
<feature type="transmembrane region" description="Helical" evidence="1">
    <location>
        <begin position="50"/>
        <end position="67"/>
    </location>
</feature>
<evidence type="ECO:0000313" key="3">
    <source>
        <dbReference type="Proteomes" id="UP000223913"/>
    </source>
</evidence>
<protein>
    <recommendedName>
        <fullName evidence="4">DUF420 domain-containing protein</fullName>
    </recommendedName>
</protein>
<dbReference type="AlphaFoldDB" id="A0A2D0N917"/>
<dbReference type="PANTHER" id="PTHR37692">
    <property type="entry name" value="HYPOTHETICAL MEMBRANE SPANNING PROTEIN"/>
    <property type="match status" value="1"/>
</dbReference>
<feature type="transmembrane region" description="Helical" evidence="1">
    <location>
        <begin position="128"/>
        <end position="156"/>
    </location>
</feature>
<feature type="transmembrane region" description="Helical" evidence="1">
    <location>
        <begin position="79"/>
        <end position="98"/>
    </location>
</feature>
<dbReference type="Pfam" id="PF04238">
    <property type="entry name" value="DUF420"/>
    <property type="match status" value="1"/>
</dbReference>
<evidence type="ECO:0008006" key="4">
    <source>
        <dbReference type="Google" id="ProtNLM"/>
    </source>
</evidence>
<sequence length="192" mass="21822">MDANLSLARKLNVYAWIISGAVLFLVGLMRRVKIDLPAGWDMSFLPPFHATLNALTAVVLLVALYFIKQKNIEAHRKAIYVAMGLSVLFLLSYVAYHFTTPETIFGDADGNGVLSDAERLEVAGQRTVYLVLLLTHIVLAALILPFILFTFIRAYTGQFEKHRKMARWVWPLWFYVAITGPIAYYMLAPYYQ</sequence>
<comment type="caution">
    <text evidence="2">The sequence shown here is derived from an EMBL/GenBank/DDBJ whole genome shotgun (WGS) entry which is preliminary data.</text>
</comment>
<dbReference type="RefSeq" id="WP_099151559.1">
    <property type="nucleotide sequence ID" value="NZ_PDUD01000023.1"/>
</dbReference>
<feature type="transmembrane region" description="Helical" evidence="1">
    <location>
        <begin position="12"/>
        <end position="30"/>
    </location>
</feature>